<feature type="domain" description="Cytochrome oxidase subunit II copper A binding" evidence="20">
    <location>
        <begin position="118"/>
        <end position="255"/>
    </location>
</feature>
<dbReference type="EMBL" id="JACCKB010000001">
    <property type="protein sequence ID" value="NYZ64543.1"/>
    <property type="molecule type" value="Genomic_DNA"/>
</dbReference>
<evidence type="ECO:0000256" key="19">
    <source>
        <dbReference type="SAM" id="Phobius"/>
    </source>
</evidence>
<proteinExistence type="inferred from homology"/>
<dbReference type="PANTHER" id="PTHR22888:SF9">
    <property type="entry name" value="CYTOCHROME C OXIDASE SUBUNIT 2"/>
    <property type="match status" value="1"/>
</dbReference>
<feature type="domain" description="Cytochrome c" evidence="22">
    <location>
        <begin position="275"/>
        <end position="355"/>
    </location>
</feature>
<evidence type="ECO:0000313" key="24">
    <source>
        <dbReference type="Proteomes" id="UP000569732"/>
    </source>
</evidence>
<comment type="caution">
    <text evidence="23">The sequence shown here is derived from an EMBL/GenBank/DDBJ whole genome shotgun (WGS) entry which is preliminary data.</text>
</comment>
<evidence type="ECO:0000313" key="23">
    <source>
        <dbReference type="EMBL" id="NYZ64543.1"/>
    </source>
</evidence>
<dbReference type="AlphaFoldDB" id="A0A853HTD0"/>
<dbReference type="GO" id="GO:0004129">
    <property type="term" value="F:cytochrome-c oxidase activity"/>
    <property type="evidence" value="ECO:0007669"/>
    <property type="project" value="UniProtKB-EC"/>
</dbReference>
<dbReference type="InterPro" id="IPR001505">
    <property type="entry name" value="Copper_CuA"/>
</dbReference>
<keyword evidence="13 19" id="KW-0472">Membrane</keyword>
<keyword evidence="3 17" id="KW-0813">Transport</keyword>
<dbReference type="PROSITE" id="PS00078">
    <property type="entry name" value="COX2"/>
    <property type="match status" value="1"/>
</dbReference>
<evidence type="ECO:0000256" key="10">
    <source>
        <dbReference type="ARBA" id="ARBA00022989"/>
    </source>
</evidence>
<dbReference type="PROSITE" id="PS51257">
    <property type="entry name" value="PROKAR_LIPOPROTEIN"/>
    <property type="match status" value="1"/>
</dbReference>
<evidence type="ECO:0000256" key="15">
    <source>
        <dbReference type="ARBA" id="ARBA00047816"/>
    </source>
</evidence>
<dbReference type="PANTHER" id="PTHR22888">
    <property type="entry name" value="CYTOCHROME C OXIDASE, SUBUNIT II"/>
    <property type="match status" value="1"/>
</dbReference>
<comment type="cofactor">
    <cofactor evidence="18">
        <name>Cu cation</name>
        <dbReference type="ChEBI" id="CHEBI:23378"/>
    </cofactor>
    <text evidence="18">Binds a copper A center.</text>
</comment>
<keyword evidence="11 16" id="KW-0408">Iron</keyword>
<dbReference type="InterPro" id="IPR011759">
    <property type="entry name" value="Cyt_c_oxidase_su2_TM_dom"/>
</dbReference>
<evidence type="ECO:0000256" key="18">
    <source>
        <dbReference type="RuleBase" id="RU004024"/>
    </source>
</evidence>
<dbReference type="GO" id="GO:0005886">
    <property type="term" value="C:plasma membrane"/>
    <property type="evidence" value="ECO:0007669"/>
    <property type="project" value="UniProtKB-SubCell"/>
</dbReference>
<gene>
    <name evidence="23" type="primary">coxB</name>
    <name evidence="23" type="ORF">H0A36_00895</name>
</gene>
<feature type="domain" description="Cytochrome oxidase subunit II transmembrane region profile" evidence="21">
    <location>
        <begin position="22"/>
        <end position="117"/>
    </location>
</feature>
<evidence type="ECO:0000256" key="17">
    <source>
        <dbReference type="RuleBase" id="RU000456"/>
    </source>
</evidence>
<dbReference type="PROSITE" id="PS51007">
    <property type="entry name" value="CYTC"/>
    <property type="match status" value="1"/>
</dbReference>
<dbReference type="Pfam" id="PF02790">
    <property type="entry name" value="COX2_TM"/>
    <property type="match status" value="1"/>
</dbReference>
<comment type="function">
    <text evidence="14 18">Subunits I and II form the functional core of the enzyme complex. Electrons originating in cytochrome c are transferred via heme a and Cu(A) to the binuclear center formed by heme a3 and Cu(B).</text>
</comment>
<evidence type="ECO:0000256" key="3">
    <source>
        <dbReference type="ARBA" id="ARBA00022448"/>
    </source>
</evidence>
<reference evidence="23 24" key="1">
    <citation type="submission" date="2020-07" db="EMBL/GenBank/DDBJ databases">
        <title>Endozoicomonas sp. nov., isolated from sediment.</title>
        <authorList>
            <person name="Gu T."/>
        </authorList>
    </citation>
    <scope>NUCLEOTIDE SEQUENCE [LARGE SCALE GENOMIC DNA]</scope>
    <source>
        <strain evidence="23 24">SM1973</strain>
    </source>
</reference>
<keyword evidence="10 19" id="KW-1133">Transmembrane helix</keyword>
<sequence length="376" mass="42019">MLLGDKPKLIAAVSTLLACGSVYGEWGYNLPQGVTEVSRSIYDLHMTIFWICVVIGIVVFGVMFWSMLMHRKSLGAKPAAFHENTLIEVIWTAIPFLILVSMAVPATQTLIKVYDTKESDIDIQITGYQWKWHYKYLADDVGFFSNLSTPKAEIANEEPKGDHYLLEVDEPMVVPVNKKIRFLITANDVIHSWWVPDLAVKKDAIPGFINEAWTKIEEPGIYRGQCAELCGKDHGFMPIVVEAKSEEDYQTWLVAKKEAAAKERELRDKVWTQEELYSRGEKIYNKNCAACHQPNGEGVPPVFPAIKGSEIATGEPQKHIAVVVNGVQGTAMQAFGKQLSEVDIAAVITYQRNAWGNNTGDQVVPMDIVKFNEAGQ</sequence>
<feature type="transmembrane region" description="Helical" evidence="19">
    <location>
        <begin position="48"/>
        <end position="68"/>
    </location>
</feature>
<keyword evidence="8" id="KW-1278">Translocase</keyword>
<evidence type="ECO:0000259" key="21">
    <source>
        <dbReference type="PROSITE" id="PS50999"/>
    </source>
</evidence>
<dbReference type="InterPro" id="IPR008972">
    <property type="entry name" value="Cupredoxin"/>
</dbReference>
<keyword evidence="12 18" id="KW-0186">Copper</keyword>
<organism evidence="23 24">
    <name type="scientific">Spartinivicinus marinus</name>
    <dbReference type="NCBI Taxonomy" id="2994442"/>
    <lineage>
        <taxon>Bacteria</taxon>
        <taxon>Pseudomonadati</taxon>
        <taxon>Pseudomonadota</taxon>
        <taxon>Gammaproteobacteria</taxon>
        <taxon>Oceanospirillales</taxon>
        <taxon>Zooshikellaceae</taxon>
        <taxon>Spartinivicinus</taxon>
    </lineage>
</organism>
<feature type="transmembrane region" description="Helical" evidence="19">
    <location>
        <begin position="89"/>
        <end position="111"/>
    </location>
</feature>
<dbReference type="GO" id="GO:0016491">
    <property type="term" value="F:oxidoreductase activity"/>
    <property type="evidence" value="ECO:0007669"/>
    <property type="project" value="InterPro"/>
</dbReference>
<accession>A0A853HTD0</accession>
<evidence type="ECO:0000256" key="6">
    <source>
        <dbReference type="ARBA" id="ARBA00022692"/>
    </source>
</evidence>
<keyword evidence="7 16" id="KW-0479">Metal-binding</keyword>
<keyword evidence="4 16" id="KW-0349">Heme</keyword>
<dbReference type="GO" id="GO:0042773">
    <property type="term" value="P:ATP synthesis coupled electron transport"/>
    <property type="evidence" value="ECO:0007669"/>
    <property type="project" value="TreeGrafter"/>
</dbReference>
<evidence type="ECO:0000256" key="16">
    <source>
        <dbReference type="PROSITE-ProRule" id="PRU00433"/>
    </source>
</evidence>
<evidence type="ECO:0000256" key="5">
    <source>
        <dbReference type="ARBA" id="ARBA00022660"/>
    </source>
</evidence>
<dbReference type="PROSITE" id="PS50857">
    <property type="entry name" value="COX2_CUA"/>
    <property type="match status" value="1"/>
</dbReference>
<dbReference type="SUPFAM" id="SSF81464">
    <property type="entry name" value="Cytochrome c oxidase subunit II-like, transmembrane region"/>
    <property type="match status" value="1"/>
</dbReference>
<comment type="similarity">
    <text evidence="2 17">Belongs to the cytochrome c oxidase subunit 2 family.</text>
</comment>
<keyword evidence="24" id="KW-1185">Reference proteome</keyword>
<keyword evidence="6 17" id="KW-0812">Transmembrane</keyword>
<evidence type="ECO:0000256" key="12">
    <source>
        <dbReference type="ARBA" id="ARBA00023008"/>
    </source>
</evidence>
<evidence type="ECO:0000256" key="14">
    <source>
        <dbReference type="ARBA" id="ARBA00024688"/>
    </source>
</evidence>
<comment type="catalytic activity">
    <reaction evidence="15 18">
        <text>4 Fe(II)-[cytochrome c] + O2 + 8 H(+)(in) = 4 Fe(III)-[cytochrome c] + 2 H2O + 4 H(+)(out)</text>
        <dbReference type="Rhea" id="RHEA:11436"/>
        <dbReference type="Rhea" id="RHEA-COMP:10350"/>
        <dbReference type="Rhea" id="RHEA-COMP:14399"/>
        <dbReference type="ChEBI" id="CHEBI:15377"/>
        <dbReference type="ChEBI" id="CHEBI:15378"/>
        <dbReference type="ChEBI" id="CHEBI:15379"/>
        <dbReference type="ChEBI" id="CHEBI:29033"/>
        <dbReference type="ChEBI" id="CHEBI:29034"/>
        <dbReference type="EC" id="7.1.1.9"/>
    </reaction>
</comment>
<dbReference type="PRINTS" id="PR01166">
    <property type="entry name" value="CYCOXIDASEII"/>
</dbReference>
<evidence type="ECO:0000256" key="7">
    <source>
        <dbReference type="ARBA" id="ARBA00022723"/>
    </source>
</evidence>
<comment type="subcellular location">
    <subcellularLocation>
        <location evidence="17">Cell membrane</location>
        <topology evidence="17">Multi-pass membrane protein</topology>
    </subcellularLocation>
    <subcellularLocation>
        <location evidence="1">Membrane</location>
        <topology evidence="1">Multi-pass membrane protein</topology>
    </subcellularLocation>
</comment>
<evidence type="ECO:0000256" key="2">
    <source>
        <dbReference type="ARBA" id="ARBA00007866"/>
    </source>
</evidence>
<dbReference type="RefSeq" id="WP_180566571.1">
    <property type="nucleotide sequence ID" value="NZ_JACCKB010000001.1"/>
</dbReference>
<dbReference type="Gene3D" id="1.10.760.10">
    <property type="entry name" value="Cytochrome c-like domain"/>
    <property type="match status" value="1"/>
</dbReference>
<evidence type="ECO:0000256" key="8">
    <source>
        <dbReference type="ARBA" id="ARBA00022967"/>
    </source>
</evidence>
<dbReference type="InterPro" id="IPR045187">
    <property type="entry name" value="CcO_II"/>
</dbReference>
<dbReference type="SUPFAM" id="SSF49503">
    <property type="entry name" value="Cupredoxins"/>
    <property type="match status" value="1"/>
</dbReference>
<evidence type="ECO:0000256" key="13">
    <source>
        <dbReference type="ARBA" id="ARBA00023136"/>
    </source>
</evidence>
<protein>
    <recommendedName>
        <fullName evidence="18">Cytochrome c oxidase subunit 2</fullName>
        <ecNumber evidence="18">7.1.1.9</ecNumber>
    </recommendedName>
</protein>
<evidence type="ECO:0000256" key="9">
    <source>
        <dbReference type="ARBA" id="ARBA00022982"/>
    </source>
</evidence>
<dbReference type="NCBIfam" id="TIGR02866">
    <property type="entry name" value="CoxB"/>
    <property type="match status" value="1"/>
</dbReference>
<dbReference type="Pfam" id="PF00116">
    <property type="entry name" value="COX2"/>
    <property type="match status" value="1"/>
</dbReference>
<dbReference type="GO" id="GO:0020037">
    <property type="term" value="F:heme binding"/>
    <property type="evidence" value="ECO:0007669"/>
    <property type="project" value="InterPro"/>
</dbReference>
<dbReference type="InterPro" id="IPR014222">
    <property type="entry name" value="Cyt_c_oxidase_su2"/>
</dbReference>
<dbReference type="InterPro" id="IPR036909">
    <property type="entry name" value="Cyt_c-like_dom_sf"/>
</dbReference>
<evidence type="ECO:0000259" key="20">
    <source>
        <dbReference type="PROSITE" id="PS50857"/>
    </source>
</evidence>
<dbReference type="Proteomes" id="UP000569732">
    <property type="component" value="Unassembled WGS sequence"/>
</dbReference>
<evidence type="ECO:0000259" key="22">
    <source>
        <dbReference type="PROSITE" id="PS51007"/>
    </source>
</evidence>
<keyword evidence="5 17" id="KW-0679">Respiratory chain</keyword>
<evidence type="ECO:0000256" key="11">
    <source>
        <dbReference type="ARBA" id="ARBA00023004"/>
    </source>
</evidence>
<dbReference type="InterPro" id="IPR009056">
    <property type="entry name" value="Cyt_c-like_dom"/>
</dbReference>
<dbReference type="PROSITE" id="PS50999">
    <property type="entry name" value="COX2_TM"/>
    <property type="match status" value="1"/>
</dbReference>
<evidence type="ECO:0000256" key="4">
    <source>
        <dbReference type="ARBA" id="ARBA00022617"/>
    </source>
</evidence>
<dbReference type="EC" id="7.1.1.9" evidence="18"/>
<keyword evidence="9 17" id="KW-0249">Electron transport</keyword>
<dbReference type="InterPro" id="IPR036257">
    <property type="entry name" value="Cyt_c_oxidase_su2_TM_sf"/>
</dbReference>
<dbReference type="InterPro" id="IPR002429">
    <property type="entry name" value="CcO_II-like_C"/>
</dbReference>
<dbReference type="Gene3D" id="1.10.287.90">
    <property type="match status" value="1"/>
</dbReference>
<dbReference type="GO" id="GO:0005507">
    <property type="term" value="F:copper ion binding"/>
    <property type="evidence" value="ECO:0007669"/>
    <property type="project" value="InterPro"/>
</dbReference>
<dbReference type="Pfam" id="PF13442">
    <property type="entry name" value="Cytochrome_CBB3"/>
    <property type="match status" value="1"/>
</dbReference>
<evidence type="ECO:0000256" key="1">
    <source>
        <dbReference type="ARBA" id="ARBA00004141"/>
    </source>
</evidence>
<dbReference type="SUPFAM" id="SSF46626">
    <property type="entry name" value="Cytochrome c"/>
    <property type="match status" value="1"/>
</dbReference>
<name>A0A853HTD0_9GAMM</name>
<dbReference type="Gene3D" id="2.60.40.420">
    <property type="entry name" value="Cupredoxins - blue copper proteins"/>
    <property type="match status" value="1"/>
</dbReference>